<feature type="domain" description="Integrase catalytic" evidence="2">
    <location>
        <begin position="193"/>
        <end position="369"/>
    </location>
</feature>
<dbReference type="FunFam" id="3.30.420.10:FF:000032">
    <property type="entry name" value="Retrovirus-related Pol polyprotein from transposon 297-like Protein"/>
    <property type="match status" value="1"/>
</dbReference>
<dbReference type="GO" id="GO:0003676">
    <property type="term" value="F:nucleic acid binding"/>
    <property type="evidence" value="ECO:0007669"/>
    <property type="project" value="InterPro"/>
</dbReference>
<sequence>MTPMMVTDAELADFTFNIKYRPGRSNGDADALSRMPLDFTTYMKGCTEDLTLDQVQASIDGIGAQCHGDTVWISALTQDEDLLETDSEFLAEDQPAIAKATILQAQKQDQTIGRVLVFKLEGRRRSHEDCKRELPGRKALLRQWHKLKIGKDGLLRRESGPYKQLVLPGKFHRTIFKELHQEMGHLGAKRVVQLARERFYWPNIEKDITHFVTNVCGCLKQRKPTLQARASLCNIETSSPFELVSIDYMHQEKSSGGYEYILVIVDYFTRFSQAYETKNKSSTTAAEKLYNDFLEKLSGVQRIRTTPYHPQTNGKAERFNRTLLSMLRTLPEDRKSKWKDSVNKVVHAYNCTVNDATGYSPFLLLFGRPPRLPVDLMFGTSPTTSKGNHTEYVKRWKGAMKDAYAKAISNASKAASAGKSNYDRKVRLTVLEPDAPGDVQQQQRKRNHERQANTRISDYDDSESDDEGEY</sequence>
<dbReference type="GO" id="GO:0015074">
    <property type="term" value="P:DNA integration"/>
    <property type="evidence" value="ECO:0007669"/>
    <property type="project" value="InterPro"/>
</dbReference>
<dbReference type="Proteomes" id="UP001152795">
    <property type="component" value="Unassembled WGS sequence"/>
</dbReference>
<dbReference type="InterPro" id="IPR036397">
    <property type="entry name" value="RNaseH_sf"/>
</dbReference>
<dbReference type="PROSITE" id="PS50994">
    <property type="entry name" value="INTEGRASE"/>
    <property type="match status" value="1"/>
</dbReference>
<dbReference type="Gene3D" id="3.30.420.10">
    <property type="entry name" value="Ribonuclease H-like superfamily/Ribonuclease H"/>
    <property type="match status" value="2"/>
</dbReference>
<gene>
    <name evidence="3" type="ORF">PACLA_8A071808</name>
</gene>
<dbReference type="SUPFAM" id="SSF53098">
    <property type="entry name" value="Ribonuclease H-like"/>
    <property type="match status" value="1"/>
</dbReference>
<dbReference type="FunFam" id="1.10.340.70:FF:000001">
    <property type="entry name" value="Retrovirus-related Pol polyprotein from transposon gypsy-like Protein"/>
    <property type="match status" value="1"/>
</dbReference>
<evidence type="ECO:0000313" key="3">
    <source>
        <dbReference type="EMBL" id="CAB4003087.1"/>
    </source>
</evidence>
<accession>A0A7D9E6N7</accession>
<dbReference type="AlphaFoldDB" id="A0A7D9E6N7"/>
<dbReference type="Gene3D" id="1.10.340.70">
    <property type="match status" value="1"/>
</dbReference>
<dbReference type="PANTHER" id="PTHR37984:SF15">
    <property type="entry name" value="INTEGRASE CATALYTIC DOMAIN-CONTAINING PROTEIN"/>
    <property type="match status" value="1"/>
</dbReference>
<feature type="region of interest" description="Disordered" evidence="1">
    <location>
        <begin position="428"/>
        <end position="470"/>
    </location>
</feature>
<dbReference type="InterPro" id="IPR001584">
    <property type="entry name" value="Integrase_cat-core"/>
</dbReference>
<dbReference type="EMBL" id="CACRXK020004535">
    <property type="protein sequence ID" value="CAB4003087.1"/>
    <property type="molecule type" value="Genomic_DNA"/>
</dbReference>
<evidence type="ECO:0000313" key="4">
    <source>
        <dbReference type="Proteomes" id="UP001152795"/>
    </source>
</evidence>
<dbReference type="OrthoDB" id="10065153at2759"/>
<feature type="compositionally biased region" description="Acidic residues" evidence="1">
    <location>
        <begin position="459"/>
        <end position="470"/>
    </location>
</feature>
<comment type="caution">
    <text evidence="3">The sequence shown here is derived from an EMBL/GenBank/DDBJ whole genome shotgun (WGS) entry which is preliminary data.</text>
</comment>
<dbReference type="InterPro" id="IPR012337">
    <property type="entry name" value="RNaseH-like_sf"/>
</dbReference>
<dbReference type="InterPro" id="IPR050951">
    <property type="entry name" value="Retrovirus_Pol_polyprotein"/>
</dbReference>
<evidence type="ECO:0000256" key="1">
    <source>
        <dbReference type="SAM" id="MobiDB-lite"/>
    </source>
</evidence>
<reference evidence="3" key="1">
    <citation type="submission" date="2020-04" db="EMBL/GenBank/DDBJ databases">
        <authorList>
            <person name="Alioto T."/>
            <person name="Alioto T."/>
            <person name="Gomez Garrido J."/>
        </authorList>
    </citation>
    <scope>NUCLEOTIDE SEQUENCE</scope>
    <source>
        <strain evidence="3">A484AB</strain>
    </source>
</reference>
<keyword evidence="4" id="KW-1185">Reference proteome</keyword>
<dbReference type="PANTHER" id="PTHR37984">
    <property type="entry name" value="PROTEIN CBG26694"/>
    <property type="match status" value="1"/>
</dbReference>
<protein>
    <submittedName>
        <fullName evidence="3">Retrovirus-related Pol poly from transposon 412</fullName>
    </submittedName>
</protein>
<dbReference type="InterPro" id="IPR041588">
    <property type="entry name" value="Integrase_H2C2"/>
</dbReference>
<name>A0A7D9E6N7_PARCT</name>
<evidence type="ECO:0000259" key="2">
    <source>
        <dbReference type="PROSITE" id="PS50994"/>
    </source>
</evidence>
<dbReference type="Pfam" id="PF17921">
    <property type="entry name" value="Integrase_H2C2"/>
    <property type="match status" value="1"/>
</dbReference>
<proteinExistence type="predicted"/>
<organism evidence="3 4">
    <name type="scientific">Paramuricea clavata</name>
    <name type="common">Red gorgonian</name>
    <name type="synonym">Violescent sea-whip</name>
    <dbReference type="NCBI Taxonomy" id="317549"/>
    <lineage>
        <taxon>Eukaryota</taxon>
        <taxon>Metazoa</taxon>
        <taxon>Cnidaria</taxon>
        <taxon>Anthozoa</taxon>
        <taxon>Octocorallia</taxon>
        <taxon>Malacalcyonacea</taxon>
        <taxon>Plexauridae</taxon>
        <taxon>Paramuricea</taxon>
    </lineage>
</organism>